<evidence type="ECO:0000256" key="3">
    <source>
        <dbReference type="ARBA" id="ARBA00012646"/>
    </source>
</evidence>
<keyword evidence="10" id="KW-1185">Reference proteome</keyword>
<proteinExistence type="inferred from homology"/>
<reference evidence="9 10" key="1">
    <citation type="submission" date="2017-07" db="EMBL/GenBank/DDBJ databases">
        <authorList>
            <person name="Talla V."/>
            <person name="Backstrom N."/>
        </authorList>
    </citation>
    <scope>NUCLEOTIDE SEQUENCE [LARGE SCALE GENOMIC DNA]</scope>
</reference>
<dbReference type="AlphaFoldDB" id="A0A5E4PWD4"/>
<dbReference type="GO" id="GO:0003993">
    <property type="term" value="F:acid phosphatase activity"/>
    <property type="evidence" value="ECO:0007669"/>
    <property type="project" value="UniProtKB-EC"/>
</dbReference>
<evidence type="ECO:0000256" key="8">
    <source>
        <dbReference type="SAM" id="SignalP"/>
    </source>
</evidence>
<evidence type="ECO:0000313" key="9">
    <source>
        <dbReference type="EMBL" id="VVC90341.1"/>
    </source>
</evidence>
<keyword evidence="6" id="KW-1015">Disulfide bond</keyword>
<comment type="similarity">
    <text evidence="2">Belongs to the histidine acid phosphatase family.</text>
</comment>
<protein>
    <recommendedName>
        <fullName evidence="3">acid phosphatase</fullName>
        <ecNumber evidence="3">3.1.3.2</ecNumber>
    </recommendedName>
</protein>
<keyword evidence="5" id="KW-0378">Hydrolase</keyword>
<dbReference type="PANTHER" id="PTHR11567">
    <property type="entry name" value="ACID PHOSPHATASE-RELATED"/>
    <property type="match status" value="1"/>
</dbReference>
<organism evidence="9 10">
    <name type="scientific">Leptidea sinapis</name>
    <dbReference type="NCBI Taxonomy" id="189913"/>
    <lineage>
        <taxon>Eukaryota</taxon>
        <taxon>Metazoa</taxon>
        <taxon>Ecdysozoa</taxon>
        <taxon>Arthropoda</taxon>
        <taxon>Hexapoda</taxon>
        <taxon>Insecta</taxon>
        <taxon>Pterygota</taxon>
        <taxon>Neoptera</taxon>
        <taxon>Endopterygota</taxon>
        <taxon>Lepidoptera</taxon>
        <taxon>Glossata</taxon>
        <taxon>Ditrysia</taxon>
        <taxon>Papilionoidea</taxon>
        <taxon>Pieridae</taxon>
        <taxon>Dismorphiinae</taxon>
        <taxon>Leptidea</taxon>
    </lineage>
</organism>
<gene>
    <name evidence="9" type="ORF">LSINAPIS_LOCUS3272</name>
</gene>
<dbReference type="Pfam" id="PF00328">
    <property type="entry name" value="His_Phos_2"/>
    <property type="match status" value="1"/>
</dbReference>
<name>A0A5E4PWD4_9NEOP</name>
<evidence type="ECO:0000256" key="1">
    <source>
        <dbReference type="ARBA" id="ARBA00000032"/>
    </source>
</evidence>
<evidence type="ECO:0000256" key="5">
    <source>
        <dbReference type="ARBA" id="ARBA00022801"/>
    </source>
</evidence>
<dbReference type="Proteomes" id="UP000324832">
    <property type="component" value="Unassembled WGS sequence"/>
</dbReference>
<dbReference type="Gene3D" id="3.40.50.1240">
    <property type="entry name" value="Phosphoglycerate mutase-like"/>
    <property type="match status" value="1"/>
</dbReference>
<feature type="chain" id="PRO_5022693107" description="acid phosphatase" evidence="8">
    <location>
        <begin position="18"/>
        <end position="354"/>
    </location>
</feature>
<dbReference type="CDD" id="cd07061">
    <property type="entry name" value="HP_HAP_like"/>
    <property type="match status" value="1"/>
</dbReference>
<dbReference type="SUPFAM" id="SSF53254">
    <property type="entry name" value="Phosphoglycerate mutase-like"/>
    <property type="match status" value="1"/>
</dbReference>
<dbReference type="PANTHER" id="PTHR11567:SF211">
    <property type="entry name" value="PROSTATIC ACID PHOSPHATASE"/>
    <property type="match status" value="1"/>
</dbReference>
<dbReference type="EMBL" id="FZQP02000770">
    <property type="protein sequence ID" value="VVC90341.1"/>
    <property type="molecule type" value="Genomic_DNA"/>
</dbReference>
<dbReference type="EC" id="3.1.3.2" evidence="3"/>
<keyword evidence="4 8" id="KW-0732">Signal</keyword>
<evidence type="ECO:0000256" key="2">
    <source>
        <dbReference type="ARBA" id="ARBA00005375"/>
    </source>
</evidence>
<accession>A0A5E4PWD4</accession>
<sequence length="354" mass="40474">MRFLILFILLALVLCEGTEPLPGTTSEPAIAVDNDRLLANTVLLAAFVKGKQRAYLVGQYLRHRYNNTILSPMYLPDETYIQTTNYARTQMTVLTALAALFEPTPAQKWNPNLNWQPVPYDTPAYEDDDFLYYYQCQRYLRLREKVYVSPEFEEQMKPYEGLYKYLNKMFPASNITTSEDVFYLDNLVQALENVGVPPPQWIVDYMPQIKEITKIEYAAEFYNSEMIALSAGVLMDRILNAATGIINGEELPKLWLFSGHENNVGAFMSAIRVFYVHQPQYGSTVSLELRKDLVTGRNSFLVVYAPEAGGPDMILPIRGCGGQALCDYETFVSLTREHRLSMTEYIRQCSIPIH</sequence>
<keyword evidence="7" id="KW-0325">Glycoprotein</keyword>
<dbReference type="InterPro" id="IPR000560">
    <property type="entry name" value="His_Pase_clade-2"/>
</dbReference>
<dbReference type="InterPro" id="IPR050645">
    <property type="entry name" value="Histidine_acid_phosphatase"/>
</dbReference>
<evidence type="ECO:0000256" key="4">
    <source>
        <dbReference type="ARBA" id="ARBA00022729"/>
    </source>
</evidence>
<comment type="catalytic activity">
    <reaction evidence="1">
        <text>a phosphate monoester + H2O = an alcohol + phosphate</text>
        <dbReference type="Rhea" id="RHEA:15017"/>
        <dbReference type="ChEBI" id="CHEBI:15377"/>
        <dbReference type="ChEBI" id="CHEBI:30879"/>
        <dbReference type="ChEBI" id="CHEBI:43474"/>
        <dbReference type="ChEBI" id="CHEBI:67140"/>
        <dbReference type="EC" id="3.1.3.2"/>
    </reaction>
</comment>
<evidence type="ECO:0000313" key="10">
    <source>
        <dbReference type="Proteomes" id="UP000324832"/>
    </source>
</evidence>
<evidence type="ECO:0000256" key="6">
    <source>
        <dbReference type="ARBA" id="ARBA00023157"/>
    </source>
</evidence>
<feature type="signal peptide" evidence="8">
    <location>
        <begin position="1"/>
        <end position="17"/>
    </location>
</feature>
<dbReference type="InterPro" id="IPR029033">
    <property type="entry name" value="His_PPase_superfam"/>
</dbReference>
<evidence type="ECO:0000256" key="7">
    <source>
        <dbReference type="ARBA" id="ARBA00023180"/>
    </source>
</evidence>